<reference evidence="2" key="1">
    <citation type="journal article" date="2019" name="Int. J. Syst. Evol. Microbiol.">
        <title>The Global Catalogue of Microorganisms (GCM) 10K type strain sequencing project: providing services to taxonomists for standard genome sequencing and annotation.</title>
        <authorList>
            <consortium name="The Broad Institute Genomics Platform"/>
            <consortium name="The Broad Institute Genome Sequencing Center for Infectious Disease"/>
            <person name="Wu L."/>
            <person name="Ma J."/>
        </authorList>
    </citation>
    <scope>NUCLEOTIDE SEQUENCE [LARGE SCALE GENOMIC DNA]</scope>
    <source>
        <strain evidence="2">CCM 8912</strain>
    </source>
</reference>
<dbReference type="RefSeq" id="WP_125757518.1">
    <property type="nucleotide sequence ID" value="NZ_JBHTOK010000062.1"/>
</dbReference>
<dbReference type="EMBL" id="JBHTOK010000062">
    <property type="protein sequence ID" value="MFD1441176.1"/>
    <property type="molecule type" value="Genomic_DNA"/>
</dbReference>
<proteinExistence type="predicted"/>
<comment type="caution">
    <text evidence="1">The sequence shown here is derived from an EMBL/GenBank/DDBJ whole genome shotgun (WGS) entry which is preliminary data.</text>
</comment>
<dbReference type="NCBIfam" id="NF033831">
    <property type="entry name" value="sce7725_fam"/>
    <property type="match status" value="2"/>
</dbReference>
<protein>
    <submittedName>
        <fullName evidence="1">Sce7725 family protein</fullName>
    </submittedName>
</protein>
<accession>A0ABW4CUS5</accession>
<keyword evidence="2" id="KW-1185">Reference proteome</keyword>
<sequence>MNYYPLIRGRQYDLLALKEAVEKDALSPHVLPVIEPVKDLPALTAVAKAFTARKHLLFVVQNPQVGRYGLLASPVHRAALSPWVQSARYFDGQTGALIIAETLAQVVALPNGQVSLIPAGARFRRLHLKHAAYLEDHTPTRERTEDYHLVQREFYQYPQQTLPGSGFADYPLATRHYDERGYPQRALSLHLLFEQHEQLWVQHFTSVNNEDFSHPQDKFFEAAAPLSAWLTATPKASTPALRELIELAAARHFPGAGVLRKLQLRHFLSVMGHYLDTSF</sequence>
<name>A0ABW4CUS5_9LACO</name>
<dbReference type="InterPro" id="IPR047727">
    <property type="entry name" value="Sce7725-like"/>
</dbReference>
<evidence type="ECO:0000313" key="2">
    <source>
        <dbReference type="Proteomes" id="UP001597212"/>
    </source>
</evidence>
<dbReference type="Proteomes" id="UP001597212">
    <property type="component" value="Unassembled WGS sequence"/>
</dbReference>
<gene>
    <name evidence="1" type="ORF">ACFQ5K_07300</name>
</gene>
<evidence type="ECO:0000313" key="1">
    <source>
        <dbReference type="EMBL" id="MFD1441176.1"/>
    </source>
</evidence>
<organism evidence="1 2">
    <name type="scientific">Lacticaseibacillus hegangensis</name>
    <dbReference type="NCBI Taxonomy" id="2486010"/>
    <lineage>
        <taxon>Bacteria</taxon>
        <taxon>Bacillati</taxon>
        <taxon>Bacillota</taxon>
        <taxon>Bacilli</taxon>
        <taxon>Lactobacillales</taxon>
        <taxon>Lactobacillaceae</taxon>
        <taxon>Lacticaseibacillus</taxon>
    </lineage>
</organism>